<proteinExistence type="predicted"/>
<reference evidence="2" key="1">
    <citation type="submission" date="2021-02" db="EMBL/GenBank/DDBJ databases">
        <authorList>
            <person name="Nowell W R."/>
        </authorList>
    </citation>
    <scope>NUCLEOTIDE SEQUENCE</scope>
</reference>
<accession>A0A820QC79</accession>
<dbReference type="AlphaFoldDB" id="A0A820QC79"/>
<gene>
    <name evidence="2" type="ORF">OKA104_LOCUS52424</name>
</gene>
<organism evidence="2 3">
    <name type="scientific">Adineta steineri</name>
    <dbReference type="NCBI Taxonomy" id="433720"/>
    <lineage>
        <taxon>Eukaryota</taxon>
        <taxon>Metazoa</taxon>
        <taxon>Spiralia</taxon>
        <taxon>Gnathifera</taxon>
        <taxon>Rotifera</taxon>
        <taxon>Eurotatoria</taxon>
        <taxon>Bdelloidea</taxon>
        <taxon>Adinetida</taxon>
        <taxon>Adinetidae</taxon>
        <taxon>Adineta</taxon>
    </lineage>
</organism>
<dbReference type="EMBL" id="CAJOAY010030454">
    <property type="protein sequence ID" value="CAF4419313.1"/>
    <property type="molecule type" value="Genomic_DNA"/>
</dbReference>
<feature type="coiled-coil region" evidence="1">
    <location>
        <begin position="47"/>
        <end position="84"/>
    </location>
</feature>
<sequence length="88" mass="10728">MSRYNQQLISNRDFQQKINFQSVEIGTLKRQIESVQTSNLSKDTEFLENREKIKTEYEKKLRLIQKDIDMNEELKDRNRQLESEIIYE</sequence>
<evidence type="ECO:0000313" key="3">
    <source>
        <dbReference type="Proteomes" id="UP000663881"/>
    </source>
</evidence>
<comment type="caution">
    <text evidence="2">The sequence shown here is derived from an EMBL/GenBank/DDBJ whole genome shotgun (WGS) entry which is preliminary data.</text>
</comment>
<evidence type="ECO:0000313" key="2">
    <source>
        <dbReference type="EMBL" id="CAF4419313.1"/>
    </source>
</evidence>
<dbReference type="Proteomes" id="UP000663881">
    <property type="component" value="Unassembled WGS sequence"/>
</dbReference>
<keyword evidence="1" id="KW-0175">Coiled coil</keyword>
<protein>
    <submittedName>
        <fullName evidence="2">Uncharacterized protein</fullName>
    </submittedName>
</protein>
<evidence type="ECO:0000256" key="1">
    <source>
        <dbReference type="SAM" id="Coils"/>
    </source>
</evidence>
<name>A0A820QC79_9BILA</name>